<protein>
    <recommendedName>
        <fullName evidence="1">Aspartyl/glutamyl-tRNA(Asn/Gln) amidotransferase subunit C</fullName>
        <shortName evidence="1">Asp/Glu-ADT subunit C</shortName>
        <ecNumber evidence="1">6.3.5.-</ecNumber>
    </recommendedName>
</protein>
<keyword evidence="1" id="KW-0648">Protein biosynthesis</keyword>
<dbReference type="Pfam" id="PF02686">
    <property type="entry name" value="GatC"/>
    <property type="match status" value="1"/>
</dbReference>
<keyword evidence="2" id="KW-0808">Transferase</keyword>
<dbReference type="GO" id="GO:0050567">
    <property type="term" value="F:glutaminyl-tRNA synthase (glutamine-hydrolyzing) activity"/>
    <property type="evidence" value="ECO:0007669"/>
    <property type="project" value="UniProtKB-UniRule"/>
</dbReference>
<sequence length="93" mass="10849">MLIDDDLLNKLEKLSALKIPENKRSQMKSQLEKIIDFVKILDEVDSKNLEIKNQNFTPLREDFPHQDQEVVDMILKSAPASEDHFFVVPKIIE</sequence>
<comment type="similarity">
    <text evidence="1">Belongs to the GatC family.</text>
</comment>
<keyword evidence="1" id="KW-0436">Ligase</keyword>
<gene>
    <name evidence="1" type="primary">gatC</name>
    <name evidence="2" type="ORF">CYJ41_03805</name>
</gene>
<evidence type="ECO:0000313" key="3">
    <source>
        <dbReference type="Proteomes" id="UP000234639"/>
    </source>
</evidence>
<dbReference type="InterPro" id="IPR036113">
    <property type="entry name" value="Asp/Glu-ADT_sf_sub_c"/>
</dbReference>
<comment type="catalytic activity">
    <reaction evidence="1">
        <text>L-aspartyl-tRNA(Asn) + L-glutamine + ATP + H2O = L-asparaginyl-tRNA(Asn) + L-glutamate + ADP + phosphate + 2 H(+)</text>
        <dbReference type="Rhea" id="RHEA:14513"/>
        <dbReference type="Rhea" id="RHEA-COMP:9674"/>
        <dbReference type="Rhea" id="RHEA-COMP:9677"/>
        <dbReference type="ChEBI" id="CHEBI:15377"/>
        <dbReference type="ChEBI" id="CHEBI:15378"/>
        <dbReference type="ChEBI" id="CHEBI:29985"/>
        <dbReference type="ChEBI" id="CHEBI:30616"/>
        <dbReference type="ChEBI" id="CHEBI:43474"/>
        <dbReference type="ChEBI" id="CHEBI:58359"/>
        <dbReference type="ChEBI" id="CHEBI:78515"/>
        <dbReference type="ChEBI" id="CHEBI:78516"/>
        <dbReference type="ChEBI" id="CHEBI:456216"/>
    </reaction>
</comment>
<dbReference type="GO" id="GO:0050566">
    <property type="term" value="F:asparaginyl-tRNA synthase (glutamine-hydrolyzing) activity"/>
    <property type="evidence" value="ECO:0007669"/>
    <property type="project" value="RHEA"/>
</dbReference>
<evidence type="ECO:0000313" key="2">
    <source>
        <dbReference type="EMBL" id="PKZ29490.1"/>
    </source>
</evidence>
<proteinExistence type="inferred from homology"/>
<dbReference type="GO" id="GO:0016740">
    <property type="term" value="F:transferase activity"/>
    <property type="evidence" value="ECO:0007669"/>
    <property type="project" value="UniProtKB-KW"/>
</dbReference>
<dbReference type="Proteomes" id="UP000234639">
    <property type="component" value="Unassembled WGS sequence"/>
</dbReference>
<name>A0A2I1NAS7_9BACT</name>
<dbReference type="EC" id="6.3.5.-" evidence="1"/>
<dbReference type="SUPFAM" id="SSF141000">
    <property type="entry name" value="Glu-tRNAGln amidotransferase C subunit"/>
    <property type="match status" value="1"/>
</dbReference>
<dbReference type="GO" id="GO:0006450">
    <property type="term" value="P:regulation of translational fidelity"/>
    <property type="evidence" value="ECO:0007669"/>
    <property type="project" value="InterPro"/>
</dbReference>
<dbReference type="InterPro" id="IPR003837">
    <property type="entry name" value="GatC"/>
</dbReference>
<dbReference type="AlphaFoldDB" id="A0A2I1NAS7"/>
<dbReference type="EMBL" id="PKHU01000003">
    <property type="protein sequence ID" value="PKZ29490.1"/>
    <property type="molecule type" value="Genomic_DNA"/>
</dbReference>
<reference evidence="2 3" key="1">
    <citation type="submission" date="2017-12" db="EMBL/GenBank/DDBJ databases">
        <title>Phylogenetic diversity of female urinary microbiome.</title>
        <authorList>
            <person name="Thomas-White K."/>
            <person name="Wolfe A.J."/>
        </authorList>
    </citation>
    <scope>NUCLEOTIDE SEQUENCE [LARGE SCALE GENOMIC DNA]</scope>
    <source>
        <strain evidence="2 3">UMB0112</strain>
    </source>
</reference>
<comment type="caution">
    <text evidence="2">The sequence shown here is derived from an EMBL/GenBank/DDBJ whole genome shotgun (WGS) entry which is preliminary data.</text>
</comment>
<keyword evidence="1" id="KW-0067">ATP-binding</keyword>
<dbReference type="GO" id="GO:0005524">
    <property type="term" value="F:ATP binding"/>
    <property type="evidence" value="ECO:0007669"/>
    <property type="project" value="UniProtKB-KW"/>
</dbReference>
<keyword evidence="1" id="KW-0547">Nucleotide-binding</keyword>
<dbReference type="NCBIfam" id="TIGR00135">
    <property type="entry name" value="gatC"/>
    <property type="match status" value="1"/>
</dbReference>
<organism evidence="2 3">
    <name type="scientific">Campylobacter ureolyticus</name>
    <dbReference type="NCBI Taxonomy" id="827"/>
    <lineage>
        <taxon>Bacteria</taxon>
        <taxon>Pseudomonadati</taxon>
        <taxon>Campylobacterota</taxon>
        <taxon>Epsilonproteobacteria</taxon>
        <taxon>Campylobacterales</taxon>
        <taxon>Campylobacteraceae</taxon>
        <taxon>Campylobacter</taxon>
    </lineage>
</organism>
<dbReference type="GO" id="GO:0006412">
    <property type="term" value="P:translation"/>
    <property type="evidence" value="ECO:0007669"/>
    <property type="project" value="UniProtKB-UniRule"/>
</dbReference>
<accession>A0A2I1NAS7</accession>
<dbReference type="RefSeq" id="WP_101637062.1">
    <property type="nucleotide sequence ID" value="NZ_CACRSK010000001.1"/>
</dbReference>
<comment type="subunit">
    <text evidence="1">Heterotrimer of A, B and C subunits.</text>
</comment>
<dbReference type="HAMAP" id="MF_00122">
    <property type="entry name" value="GatC"/>
    <property type="match status" value="1"/>
</dbReference>
<evidence type="ECO:0000256" key="1">
    <source>
        <dbReference type="HAMAP-Rule" id="MF_00122"/>
    </source>
</evidence>
<comment type="function">
    <text evidence="1">Allows the formation of correctly charged Asn-tRNA(Asn) or Gln-tRNA(Gln) through the transamidation of misacylated Asp-tRNA(Asn) or Glu-tRNA(Gln) in organisms which lack either or both of asparaginyl-tRNA or glutaminyl-tRNA synthetases. The reaction takes place in the presence of glutamine and ATP through an activated phospho-Asp-tRNA(Asn) or phospho-Glu-tRNA(Gln).</text>
</comment>
<comment type="catalytic activity">
    <reaction evidence="1">
        <text>L-glutamyl-tRNA(Gln) + L-glutamine + ATP + H2O = L-glutaminyl-tRNA(Gln) + L-glutamate + ADP + phosphate + H(+)</text>
        <dbReference type="Rhea" id="RHEA:17521"/>
        <dbReference type="Rhea" id="RHEA-COMP:9681"/>
        <dbReference type="Rhea" id="RHEA-COMP:9684"/>
        <dbReference type="ChEBI" id="CHEBI:15377"/>
        <dbReference type="ChEBI" id="CHEBI:15378"/>
        <dbReference type="ChEBI" id="CHEBI:29985"/>
        <dbReference type="ChEBI" id="CHEBI:30616"/>
        <dbReference type="ChEBI" id="CHEBI:43474"/>
        <dbReference type="ChEBI" id="CHEBI:58359"/>
        <dbReference type="ChEBI" id="CHEBI:78520"/>
        <dbReference type="ChEBI" id="CHEBI:78521"/>
        <dbReference type="ChEBI" id="CHEBI:456216"/>
    </reaction>
</comment>
<dbReference type="Gene3D" id="1.10.20.60">
    <property type="entry name" value="Glu-tRNAGln amidotransferase C subunit, N-terminal domain"/>
    <property type="match status" value="1"/>
</dbReference>